<sequence length="170" mass="17762">MDNFARCLAFTLGAEGGFTDNPADPGNWTGGHAGVGALRGTNFGISAAAYPQLDIANLTEAMAAEIYRRDYWAPLQGDALPLPVALVAFDAAVNAGLRRSVLWLQLAAGVPADGVFGAGTLAAIKTGNALALAREALTRRIDFYARLPGWTSFGLGWSRRVIALAGEISV</sequence>
<dbReference type="EMBL" id="BSOS01000067">
    <property type="protein sequence ID" value="GLR67551.1"/>
    <property type="molecule type" value="Genomic_DNA"/>
</dbReference>
<dbReference type="CDD" id="cd13926">
    <property type="entry name" value="N-acetylmuramidase_GH108"/>
    <property type="match status" value="1"/>
</dbReference>
<dbReference type="SUPFAM" id="SSF53955">
    <property type="entry name" value="Lysozyme-like"/>
    <property type="match status" value="1"/>
</dbReference>
<evidence type="ECO:0000313" key="3">
    <source>
        <dbReference type="Proteomes" id="UP001156641"/>
    </source>
</evidence>
<organism evidence="2 3">
    <name type="scientific">Acidocella aquatica</name>
    <dbReference type="NCBI Taxonomy" id="1922313"/>
    <lineage>
        <taxon>Bacteria</taxon>
        <taxon>Pseudomonadati</taxon>
        <taxon>Pseudomonadota</taxon>
        <taxon>Alphaproteobacteria</taxon>
        <taxon>Acetobacterales</taxon>
        <taxon>Acidocellaceae</taxon>
        <taxon>Acidocella</taxon>
    </lineage>
</organism>
<dbReference type="Proteomes" id="UP001156641">
    <property type="component" value="Unassembled WGS sequence"/>
</dbReference>
<protein>
    <recommendedName>
        <fullName evidence="1">TtsA-like Glycoside hydrolase family 108 domain-containing protein</fullName>
    </recommendedName>
</protein>
<keyword evidence="3" id="KW-1185">Reference proteome</keyword>
<dbReference type="InterPro" id="IPR008565">
    <property type="entry name" value="TtsA-like_GH18_dom"/>
</dbReference>
<evidence type="ECO:0000313" key="2">
    <source>
        <dbReference type="EMBL" id="GLR67551.1"/>
    </source>
</evidence>
<gene>
    <name evidence="2" type="ORF">GCM10010909_22320</name>
</gene>
<name>A0ABQ6A532_9PROT</name>
<dbReference type="Gene3D" id="1.20.141.10">
    <property type="entry name" value="Chitosanase, subunit A, domain 1"/>
    <property type="match status" value="1"/>
</dbReference>
<accession>A0ABQ6A532</accession>
<dbReference type="RefSeq" id="WP_284258288.1">
    <property type="nucleotide sequence ID" value="NZ_BSOS01000067.1"/>
</dbReference>
<feature type="domain" description="TtsA-like Glycoside hydrolase family 108" evidence="1">
    <location>
        <begin position="9"/>
        <end position="96"/>
    </location>
</feature>
<proteinExistence type="predicted"/>
<dbReference type="InterPro" id="IPR023346">
    <property type="entry name" value="Lysozyme-like_dom_sf"/>
</dbReference>
<evidence type="ECO:0000259" key="1">
    <source>
        <dbReference type="Pfam" id="PF05838"/>
    </source>
</evidence>
<comment type="caution">
    <text evidence="2">The sequence shown here is derived from an EMBL/GenBank/DDBJ whole genome shotgun (WGS) entry which is preliminary data.</text>
</comment>
<dbReference type="Pfam" id="PF05838">
    <property type="entry name" value="Glyco_hydro_108"/>
    <property type="match status" value="1"/>
</dbReference>
<reference evidence="3" key="1">
    <citation type="journal article" date="2019" name="Int. J. Syst. Evol. Microbiol.">
        <title>The Global Catalogue of Microorganisms (GCM) 10K type strain sequencing project: providing services to taxonomists for standard genome sequencing and annotation.</title>
        <authorList>
            <consortium name="The Broad Institute Genomics Platform"/>
            <consortium name="The Broad Institute Genome Sequencing Center for Infectious Disease"/>
            <person name="Wu L."/>
            <person name="Ma J."/>
        </authorList>
    </citation>
    <scope>NUCLEOTIDE SEQUENCE [LARGE SCALE GENOMIC DNA]</scope>
    <source>
        <strain evidence="3">NBRC 112502</strain>
    </source>
</reference>